<keyword evidence="3" id="KW-1185">Reference proteome</keyword>
<dbReference type="RefSeq" id="WP_344328785.1">
    <property type="nucleotide sequence ID" value="NZ_BAAAPY010000009.1"/>
</dbReference>
<proteinExistence type="predicted"/>
<evidence type="ECO:0000313" key="2">
    <source>
        <dbReference type="EMBL" id="GAA2082117.1"/>
    </source>
</evidence>
<accession>A0ABN2W2L9</accession>
<evidence type="ECO:0000256" key="1">
    <source>
        <dbReference type="SAM" id="MobiDB-lite"/>
    </source>
</evidence>
<evidence type="ECO:0000313" key="3">
    <source>
        <dbReference type="Proteomes" id="UP001501480"/>
    </source>
</evidence>
<feature type="region of interest" description="Disordered" evidence="1">
    <location>
        <begin position="217"/>
        <end position="247"/>
    </location>
</feature>
<organism evidence="2 3">
    <name type="scientific">Aeromicrobium halocynthiae</name>
    <dbReference type="NCBI Taxonomy" id="560557"/>
    <lineage>
        <taxon>Bacteria</taxon>
        <taxon>Bacillati</taxon>
        <taxon>Actinomycetota</taxon>
        <taxon>Actinomycetes</taxon>
        <taxon>Propionibacteriales</taxon>
        <taxon>Nocardioidaceae</taxon>
        <taxon>Aeromicrobium</taxon>
    </lineage>
</organism>
<sequence length="247" mass="25773">MVAVPSRLEPDASGPRPVLEVVADLRARVDRLQGRSTPEPLPVHPGLAGLLEPRAGGTYTVASAGLALLMLAGPSAGGAWCGIVGAPELGVEAAIELGVDPARTVVVPDPGPRWLEVTAALVDVLSLVVVRPPEQVGPGQAQRVAARLRSRGSVLVPWGAWPGADAHLSVSEPRWAGVGRGHGHLRSRQVKVAVERGRAPARTRTLWWPAADLSVRPVGPGEDRADRRPPDVLAQDEAPVTDAAWGA</sequence>
<dbReference type="Proteomes" id="UP001501480">
    <property type="component" value="Unassembled WGS sequence"/>
</dbReference>
<feature type="compositionally biased region" description="Basic and acidic residues" evidence="1">
    <location>
        <begin position="221"/>
        <end position="230"/>
    </location>
</feature>
<protein>
    <submittedName>
        <fullName evidence="2">Uncharacterized protein</fullName>
    </submittedName>
</protein>
<dbReference type="EMBL" id="BAAAPY010000009">
    <property type="protein sequence ID" value="GAA2082117.1"/>
    <property type="molecule type" value="Genomic_DNA"/>
</dbReference>
<comment type="caution">
    <text evidence="2">The sequence shown here is derived from an EMBL/GenBank/DDBJ whole genome shotgun (WGS) entry which is preliminary data.</text>
</comment>
<gene>
    <name evidence="2" type="ORF">GCM10009821_23580</name>
</gene>
<reference evidence="2 3" key="1">
    <citation type="journal article" date="2019" name="Int. J. Syst. Evol. Microbiol.">
        <title>The Global Catalogue of Microorganisms (GCM) 10K type strain sequencing project: providing services to taxonomists for standard genome sequencing and annotation.</title>
        <authorList>
            <consortium name="The Broad Institute Genomics Platform"/>
            <consortium name="The Broad Institute Genome Sequencing Center for Infectious Disease"/>
            <person name="Wu L."/>
            <person name="Ma J."/>
        </authorList>
    </citation>
    <scope>NUCLEOTIDE SEQUENCE [LARGE SCALE GENOMIC DNA]</scope>
    <source>
        <strain evidence="2 3">JCM 15749</strain>
    </source>
</reference>
<name>A0ABN2W2L9_9ACTN</name>